<evidence type="ECO:0000259" key="2">
    <source>
        <dbReference type="Pfam" id="PF07715"/>
    </source>
</evidence>
<dbReference type="EMBL" id="JAHSPG010000003">
    <property type="protein sequence ID" value="MBV4356826.1"/>
    <property type="molecule type" value="Genomic_DNA"/>
</dbReference>
<dbReference type="Pfam" id="PF07715">
    <property type="entry name" value="Plug"/>
    <property type="match status" value="1"/>
</dbReference>
<dbReference type="PANTHER" id="PTHR30069">
    <property type="entry name" value="TONB-DEPENDENT OUTER MEMBRANE RECEPTOR"/>
    <property type="match status" value="1"/>
</dbReference>
<protein>
    <submittedName>
        <fullName evidence="4">Carboxypeptidase regulatory-like domain-containing protein</fullName>
    </submittedName>
</protein>
<dbReference type="GO" id="GO:0009279">
    <property type="term" value="C:cell outer membrane"/>
    <property type="evidence" value="ECO:0007669"/>
    <property type="project" value="TreeGrafter"/>
</dbReference>
<dbReference type="RefSeq" id="WP_217790464.1">
    <property type="nucleotide sequence ID" value="NZ_JAHSPG010000003.1"/>
</dbReference>
<feature type="signal peptide" evidence="1">
    <location>
        <begin position="1"/>
        <end position="21"/>
    </location>
</feature>
<feature type="domain" description="TonB-dependent receptor plug" evidence="2">
    <location>
        <begin position="135"/>
        <end position="243"/>
    </location>
</feature>
<evidence type="ECO:0000259" key="3">
    <source>
        <dbReference type="Pfam" id="PF25183"/>
    </source>
</evidence>
<proteinExistence type="predicted"/>
<keyword evidence="4" id="KW-0378">Hydrolase</keyword>
<keyword evidence="4" id="KW-0645">Protease</keyword>
<dbReference type="AlphaFoldDB" id="A0A9E2S688"/>
<dbReference type="Proteomes" id="UP000812270">
    <property type="component" value="Unassembled WGS sequence"/>
</dbReference>
<keyword evidence="5" id="KW-1185">Reference proteome</keyword>
<reference evidence="4" key="1">
    <citation type="submission" date="2021-06" db="EMBL/GenBank/DDBJ databases">
        <authorList>
            <person name="Huq M.A."/>
        </authorList>
    </citation>
    <scope>NUCLEOTIDE SEQUENCE</scope>
    <source>
        <strain evidence="4">MAH-26</strain>
    </source>
</reference>
<dbReference type="InterPro" id="IPR039426">
    <property type="entry name" value="TonB-dep_rcpt-like"/>
</dbReference>
<dbReference type="GO" id="GO:0015344">
    <property type="term" value="F:siderophore uptake transmembrane transporter activity"/>
    <property type="evidence" value="ECO:0007669"/>
    <property type="project" value="TreeGrafter"/>
</dbReference>
<dbReference type="GO" id="GO:0004180">
    <property type="term" value="F:carboxypeptidase activity"/>
    <property type="evidence" value="ECO:0007669"/>
    <property type="project" value="UniProtKB-KW"/>
</dbReference>
<dbReference type="Pfam" id="PF25183">
    <property type="entry name" value="OMP_b-brl_4"/>
    <property type="match status" value="2"/>
</dbReference>
<dbReference type="InterPro" id="IPR012910">
    <property type="entry name" value="Plug_dom"/>
</dbReference>
<evidence type="ECO:0000313" key="4">
    <source>
        <dbReference type="EMBL" id="MBV4356826.1"/>
    </source>
</evidence>
<organism evidence="4 5">
    <name type="scientific">Pinibacter aurantiacus</name>
    <dbReference type="NCBI Taxonomy" id="2851599"/>
    <lineage>
        <taxon>Bacteria</taxon>
        <taxon>Pseudomonadati</taxon>
        <taxon>Bacteroidota</taxon>
        <taxon>Chitinophagia</taxon>
        <taxon>Chitinophagales</taxon>
        <taxon>Chitinophagaceae</taxon>
        <taxon>Pinibacter</taxon>
    </lineage>
</organism>
<dbReference type="InterPro" id="IPR057601">
    <property type="entry name" value="Oar-like_b-barrel"/>
</dbReference>
<evidence type="ECO:0000313" key="5">
    <source>
        <dbReference type="Proteomes" id="UP000812270"/>
    </source>
</evidence>
<sequence>MLKKIAQLLMMFMAFTAVLHAQVTTSNMTGVVKSEKNEPLVGATITATHTPSGTVYHTVSRKDGLFDLPNMRVGGPYKVEVSYVGLEKITYNDLYLQVGEDTRLTPVMTSTMQTLTEVSVTGKRSLVAKEKVGPSMQISQQQLTQLPTITRNVNDFARLVPQAQARSNASDGSTMGISFAGQSNRYNQFTIDGVNSTDIFGLAASGTNGGQAGINPIPFDAIEQVQVVLAPYDVTQGGFTGGGLNAVTRSGSNEFHGSIYGFNQNQNFVGKSANDKSKYGKFHDNTFGARLGGPIIANKLFFFVNYEGERRSSPLDFQPGSAGSNVKTSTMDSLSNWLKDESKHAGWSYDPGAYNGINKTRESDAIFARIDWNINAKNKLTLRHSYTDGRSFVISDGQNTMQFMNNGYYFASTNNSTVLELNTNFSSKYSNVARVTYTSTRDRRETPGEAFPYVRVKDGSLTYAFGTENSSGANKLSQDIITITDNFNIYAGKHVFTVGTNNEIYNTNNLFVQNIYGNYGYNSMSDFYNNAKPNSYSYFSPAQKGSDGSAEIHAAQFSVYAQDVFRVNNNFKLTYGVRADIPVFFNKPGVNDKFNSSDIAKQYNVATDKVPSTKVLVSPRIGFTWDVKGDKTTIVRGGAGLFTGRIPLVWISNQYGGTGVLINRYTASASDLNNIRFTPGNPSSGAGPARNEVDVTSHDFKFPRTFRANLAVDRKLPWGIIGTIEGIYTKTLQDIAYQDLNLAASTQVLHLGSTTRPFYGSQVDGTNYSNIILLKNTDKGYAYNVTVQFVKPFAQGWTGMVSYSLGHSYGLNDGTSSTALSNYRFAYNVNGLGNLDLARNNYDQGSAVKAYVSKKFNYGKFYTSVGLVYNGYQGQTLSYVYFGDLNGDDGTTKTSVNTSNSADLIYMPTSAADFAYLYNTNSAGNVTGVKYTPEQQYQGFLNYMNSTEYTKDHIGKNTSRNGTRLPWENHFDLKVVQGFKFYKTHSLEVSFDIFNIGNLLSNKWGHAYYASNQELQPLNVAAPTAASKFTGSGVPAEQQYTTFDPANPKVTFDPAFGLNKYTGKPWAYADFTSRWNMQIGLRYTF</sequence>
<gene>
    <name evidence="4" type="ORF">KTO63_06715</name>
</gene>
<comment type="caution">
    <text evidence="4">The sequence shown here is derived from an EMBL/GenBank/DDBJ whole genome shotgun (WGS) entry which is preliminary data.</text>
</comment>
<dbReference type="Pfam" id="PF13620">
    <property type="entry name" value="CarboxypepD_reg"/>
    <property type="match status" value="1"/>
</dbReference>
<dbReference type="PANTHER" id="PTHR30069:SF46">
    <property type="entry name" value="OAR PROTEIN"/>
    <property type="match status" value="1"/>
</dbReference>
<name>A0A9E2S688_9BACT</name>
<keyword evidence="4" id="KW-0121">Carboxypeptidase</keyword>
<feature type="chain" id="PRO_5039458407" evidence="1">
    <location>
        <begin position="22"/>
        <end position="1085"/>
    </location>
</feature>
<keyword evidence="1" id="KW-0732">Signal</keyword>
<feature type="domain" description="TonB-dependent transporter Oar-like beta-barrel" evidence="3">
    <location>
        <begin position="247"/>
        <end position="314"/>
    </location>
</feature>
<evidence type="ECO:0000256" key="1">
    <source>
        <dbReference type="SAM" id="SignalP"/>
    </source>
</evidence>
<accession>A0A9E2S688</accession>
<dbReference type="GO" id="GO:0044718">
    <property type="term" value="P:siderophore transmembrane transport"/>
    <property type="evidence" value="ECO:0007669"/>
    <property type="project" value="TreeGrafter"/>
</dbReference>
<feature type="domain" description="TonB-dependent transporter Oar-like beta-barrel" evidence="3">
    <location>
        <begin position="354"/>
        <end position="998"/>
    </location>
</feature>